<dbReference type="Gene3D" id="1.20.1250.20">
    <property type="entry name" value="MFS general substrate transporter like domains"/>
    <property type="match status" value="1"/>
</dbReference>
<evidence type="ECO:0000256" key="1">
    <source>
        <dbReference type="SAM" id="Phobius"/>
    </source>
</evidence>
<feature type="transmembrane region" description="Helical" evidence="1">
    <location>
        <begin position="50"/>
        <end position="68"/>
    </location>
</feature>
<keyword evidence="1" id="KW-1133">Transmembrane helix</keyword>
<feature type="transmembrane region" description="Helical" evidence="1">
    <location>
        <begin position="80"/>
        <end position="98"/>
    </location>
</feature>
<keyword evidence="3" id="KW-1185">Reference proteome</keyword>
<keyword evidence="1" id="KW-0472">Membrane</keyword>
<dbReference type="PANTHER" id="PTHR11328:SF24">
    <property type="entry name" value="MAJOR FACILITATOR SUPERFAMILY (MFS) PROFILE DOMAIN-CONTAINING PROTEIN"/>
    <property type="match status" value="1"/>
</dbReference>
<protein>
    <submittedName>
        <fullName evidence="2">MFS transporter</fullName>
    </submittedName>
</protein>
<evidence type="ECO:0000313" key="2">
    <source>
        <dbReference type="EMBL" id="MBC5684760.1"/>
    </source>
</evidence>
<feature type="transmembrane region" description="Helical" evidence="1">
    <location>
        <begin position="104"/>
        <end position="127"/>
    </location>
</feature>
<sequence>MGTNLLFAAMSAYLLVYYTNYAHVNAAVISLNMGSMFYYLAYVCGKPQSVAVVGMILSMPMLFLIPLSKPVIAKTGMKNGLIGGILLMTLGRVVVGLGGSTSLMAVYIGSVIFAVGCSTQWCSYPLLCNTVEYGEWQNGYRQEGLIMSVNSFGSKCGTALGTAFCGWILAWAGYNGAAEVQTASALTGITIVYVVLPIVLNILCVIILSFYKLEKQYPTIVKELEERHQKEK</sequence>
<comment type="caution">
    <text evidence="2">The sequence shown here is derived from an EMBL/GenBank/DDBJ whole genome shotgun (WGS) entry which is preliminary data.</text>
</comment>
<dbReference type="InterPro" id="IPR036259">
    <property type="entry name" value="MFS_trans_sf"/>
</dbReference>
<feature type="transmembrane region" description="Helical" evidence="1">
    <location>
        <begin position="156"/>
        <end position="174"/>
    </location>
</feature>
<reference evidence="2 3" key="1">
    <citation type="submission" date="2020-08" db="EMBL/GenBank/DDBJ databases">
        <title>Genome public.</title>
        <authorList>
            <person name="Liu C."/>
            <person name="Sun Q."/>
        </authorList>
    </citation>
    <scope>NUCLEOTIDE SEQUENCE [LARGE SCALE GENOMIC DNA]</scope>
    <source>
        <strain evidence="2 3">NSJ-13</strain>
    </source>
</reference>
<dbReference type="RefSeq" id="WP_118687863.1">
    <property type="nucleotide sequence ID" value="NZ_JACOPE010000001.1"/>
</dbReference>
<dbReference type="EMBL" id="JACOPE010000001">
    <property type="protein sequence ID" value="MBC5684760.1"/>
    <property type="molecule type" value="Genomic_DNA"/>
</dbReference>
<name>A0ABR7GCY2_9FIRM</name>
<gene>
    <name evidence="2" type="ORF">H8S40_14660</name>
</gene>
<evidence type="ECO:0000313" key="3">
    <source>
        <dbReference type="Proteomes" id="UP000631576"/>
    </source>
</evidence>
<dbReference type="PANTHER" id="PTHR11328">
    <property type="entry name" value="MAJOR FACILITATOR SUPERFAMILY DOMAIN-CONTAINING PROTEIN"/>
    <property type="match status" value="1"/>
</dbReference>
<feature type="transmembrane region" description="Helical" evidence="1">
    <location>
        <begin position="186"/>
        <end position="211"/>
    </location>
</feature>
<proteinExistence type="predicted"/>
<dbReference type="Proteomes" id="UP000631576">
    <property type="component" value="Unassembled WGS sequence"/>
</dbReference>
<dbReference type="SUPFAM" id="SSF103473">
    <property type="entry name" value="MFS general substrate transporter"/>
    <property type="match status" value="1"/>
</dbReference>
<organism evidence="2 3">
    <name type="scientific">Ruminococcus hominis</name>
    <dbReference type="NCBI Taxonomy" id="2763065"/>
    <lineage>
        <taxon>Bacteria</taxon>
        <taxon>Bacillati</taxon>
        <taxon>Bacillota</taxon>
        <taxon>Clostridia</taxon>
        <taxon>Eubacteriales</taxon>
        <taxon>Oscillospiraceae</taxon>
        <taxon>Ruminococcus</taxon>
    </lineage>
</organism>
<accession>A0ABR7GCY2</accession>
<dbReference type="InterPro" id="IPR039672">
    <property type="entry name" value="MFS_2"/>
</dbReference>
<dbReference type="Pfam" id="PF13347">
    <property type="entry name" value="MFS_2"/>
    <property type="match status" value="1"/>
</dbReference>
<keyword evidence="1" id="KW-0812">Transmembrane</keyword>